<name>A0A7S9SRR3_9VIRU</name>
<dbReference type="InterPro" id="IPR004211">
    <property type="entry name" value="Endonuclease_7"/>
</dbReference>
<reference evidence="1" key="1">
    <citation type="submission" date="2020-08" db="EMBL/GenBank/DDBJ databases">
        <title>Bridging the membrane lipid divide: bacteria of the FCB group superphylum have the potential to synthesize archaeal ether lipids.</title>
        <authorList>
            <person name="Villanueva L."/>
            <person name="von Meijenfeldt F.A.B."/>
            <person name="Westbye A.B."/>
            <person name="Yadav S."/>
            <person name="Hopmans E.C."/>
            <person name="Dutilh B.E."/>
            <person name="Sinninghe Damste J.S."/>
        </authorList>
    </citation>
    <scope>NUCLEOTIDE SEQUENCE</scope>
    <source>
        <strain evidence="1">NIOZ-UU157</strain>
    </source>
</reference>
<dbReference type="InterPro" id="IPR038563">
    <property type="entry name" value="Endonuclease_7_sf"/>
</dbReference>
<evidence type="ECO:0000313" key="1">
    <source>
        <dbReference type="EMBL" id="QPI16147.1"/>
    </source>
</evidence>
<gene>
    <name evidence="1" type="ORF">NIOZUU157_00027</name>
</gene>
<evidence type="ECO:0008006" key="2">
    <source>
        <dbReference type="Google" id="ProtNLM"/>
    </source>
</evidence>
<proteinExistence type="predicted"/>
<accession>A0A7S9SRR3</accession>
<dbReference type="EMBL" id="MW030535">
    <property type="protein sequence ID" value="QPI16147.1"/>
    <property type="molecule type" value="Genomic_DNA"/>
</dbReference>
<sequence>MRKLWKTGEVMSNILKIRCLVCDEVKDEEDFHKKGNSYLGRDRRCSSCKKEARPAVHLMNEYGMTLEDFDNMLKEQGGTCANQACTYGLNDDHKLFVDHCHTTNVVRGLLCHWCNSAEGFLKSDTEVAQGLIDYMKKHNLKTNKGS</sequence>
<dbReference type="Gene3D" id="3.40.1800.10">
    <property type="entry name" value="His-Me finger endonucleases"/>
    <property type="match status" value="1"/>
</dbReference>
<organism evidence="1">
    <name type="scientific">Virus NIOZ-UU157</name>
    <dbReference type="NCBI Taxonomy" id="2763269"/>
    <lineage>
        <taxon>Viruses</taxon>
    </lineage>
</organism>
<dbReference type="SUPFAM" id="SSF54060">
    <property type="entry name" value="His-Me finger endonucleases"/>
    <property type="match status" value="1"/>
</dbReference>
<dbReference type="Pfam" id="PF02945">
    <property type="entry name" value="Endonuclease_7"/>
    <property type="match status" value="1"/>
</dbReference>
<protein>
    <recommendedName>
        <fullName evidence="2">Endonuclease VII</fullName>
    </recommendedName>
</protein>
<dbReference type="InterPro" id="IPR044925">
    <property type="entry name" value="His-Me_finger_sf"/>
</dbReference>